<dbReference type="InterPro" id="IPR015892">
    <property type="entry name" value="Carbonic_anhydrase_CS"/>
</dbReference>
<evidence type="ECO:0000256" key="6">
    <source>
        <dbReference type="ARBA" id="ARBA00048348"/>
    </source>
</evidence>
<dbReference type="GO" id="GO:0004089">
    <property type="term" value="F:carbonate dehydratase activity"/>
    <property type="evidence" value="ECO:0007669"/>
    <property type="project" value="UniProtKB-EC"/>
</dbReference>
<evidence type="ECO:0000313" key="9">
    <source>
        <dbReference type="Proteomes" id="UP000433493"/>
    </source>
</evidence>
<dbReference type="Proteomes" id="UP000433493">
    <property type="component" value="Unassembled WGS sequence"/>
</dbReference>
<dbReference type="PROSITE" id="PS00704">
    <property type="entry name" value="PROK_CO2_ANHYDRASE_1"/>
    <property type="match status" value="1"/>
</dbReference>
<dbReference type="EC" id="4.2.1.1" evidence="2"/>
<dbReference type="RefSeq" id="WP_158050939.1">
    <property type="nucleotide sequence ID" value="NZ_WBKB01000001.1"/>
</dbReference>
<dbReference type="AlphaFoldDB" id="A0A7J5BF82"/>
<feature type="binding site" evidence="7">
    <location>
        <position position="55"/>
    </location>
    <ligand>
        <name>Zn(2+)</name>
        <dbReference type="ChEBI" id="CHEBI:29105"/>
    </ligand>
</feature>
<keyword evidence="3 7" id="KW-0862">Zinc</keyword>
<evidence type="ECO:0000256" key="4">
    <source>
        <dbReference type="ARBA" id="ARBA00023239"/>
    </source>
</evidence>
<dbReference type="CDD" id="cd03378">
    <property type="entry name" value="beta_CA_cladeC"/>
    <property type="match status" value="1"/>
</dbReference>
<name>A0A7J5BF82_9MICO</name>
<dbReference type="PANTHER" id="PTHR11002:SF79">
    <property type="entry name" value="CARBONIC ANHYDRASE 2"/>
    <property type="match status" value="1"/>
</dbReference>
<proteinExistence type="inferred from homology"/>
<gene>
    <name evidence="8" type="ORF">F8O05_01270</name>
</gene>
<evidence type="ECO:0000256" key="1">
    <source>
        <dbReference type="ARBA" id="ARBA00006217"/>
    </source>
</evidence>
<evidence type="ECO:0000256" key="3">
    <source>
        <dbReference type="ARBA" id="ARBA00022833"/>
    </source>
</evidence>
<comment type="similarity">
    <text evidence="1">Belongs to the beta-class carbonic anhydrase family.</text>
</comment>
<dbReference type="Pfam" id="PF00484">
    <property type="entry name" value="Pro_CA"/>
    <property type="match status" value="1"/>
</dbReference>
<dbReference type="Gene3D" id="3.40.1050.10">
    <property type="entry name" value="Carbonic anhydrase"/>
    <property type="match status" value="1"/>
</dbReference>
<accession>A0A7J5BF82</accession>
<comment type="caution">
    <text evidence="8">The sequence shown here is derived from an EMBL/GenBank/DDBJ whole genome shotgun (WGS) entry which is preliminary data.</text>
</comment>
<dbReference type="InterPro" id="IPR036874">
    <property type="entry name" value="Carbonic_anhydrase_sf"/>
</dbReference>
<evidence type="ECO:0000256" key="7">
    <source>
        <dbReference type="PIRSR" id="PIRSR601765-1"/>
    </source>
</evidence>
<protein>
    <recommendedName>
        <fullName evidence="2">carbonic anhydrase</fullName>
        <ecNumber evidence="2">4.2.1.1</ecNumber>
    </recommendedName>
</protein>
<dbReference type="OrthoDB" id="9797527at2"/>
<evidence type="ECO:0000313" key="8">
    <source>
        <dbReference type="EMBL" id="KAB1644927.1"/>
    </source>
</evidence>
<keyword evidence="4" id="KW-0456">Lyase</keyword>
<sequence>MTMPRVTPQAAWDTLAQGNLRFTTGDLLHPQQSAERRDEISSSQAPNAAFLGCSDSRVAAEILFDCGLGDLFVVRNIGQIANENTTATMEFAVEELGVAVIVVLAHGSCGAVAAAINQTTAEPRETTPAIKRELERIQPAVQEEWFSQHQDTPYVDPDLIDNDAVGRRHLSSTINALMRSSRVISDAVASGRLGIVGCQYRLEDGHVAPIASVGHIKFDA</sequence>
<comment type="cofactor">
    <cofactor evidence="7">
        <name>Zn(2+)</name>
        <dbReference type="ChEBI" id="CHEBI:29105"/>
    </cofactor>
    <text evidence="7">Binds 1 zinc ion per subunit.</text>
</comment>
<organism evidence="8 9">
    <name type="scientific">Gulosibacter chungangensis</name>
    <dbReference type="NCBI Taxonomy" id="979746"/>
    <lineage>
        <taxon>Bacteria</taxon>
        <taxon>Bacillati</taxon>
        <taxon>Actinomycetota</taxon>
        <taxon>Actinomycetes</taxon>
        <taxon>Micrococcales</taxon>
        <taxon>Microbacteriaceae</taxon>
        <taxon>Gulosibacter</taxon>
    </lineage>
</organism>
<dbReference type="EMBL" id="WBKB01000001">
    <property type="protein sequence ID" value="KAB1644927.1"/>
    <property type="molecule type" value="Genomic_DNA"/>
</dbReference>
<dbReference type="SUPFAM" id="SSF53056">
    <property type="entry name" value="beta-carbonic anhydrase, cab"/>
    <property type="match status" value="1"/>
</dbReference>
<comment type="function">
    <text evidence="5">Catalyzes the reversible hydration of carbon dioxide to form bicarbonate.</text>
</comment>
<feature type="binding site" evidence="7">
    <location>
        <position position="53"/>
    </location>
    <ligand>
        <name>Zn(2+)</name>
        <dbReference type="ChEBI" id="CHEBI:29105"/>
    </ligand>
</feature>
<dbReference type="SMART" id="SM00947">
    <property type="entry name" value="Pro_CA"/>
    <property type="match status" value="1"/>
</dbReference>
<comment type="catalytic activity">
    <reaction evidence="6">
        <text>hydrogencarbonate + H(+) = CO2 + H2O</text>
        <dbReference type="Rhea" id="RHEA:10748"/>
        <dbReference type="ChEBI" id="CHEBI:15377"/>
        <dbReference type="ChEBI" id="CHEBI:15378"/>
        <dbReference type="ChEBI" id="CHEBI:16526"/>
        <dbReference type="ChEBI" id="CHEBI:17544"/>
        <dbReference type="EC" id="4.2.1.1"/>
    </reaction>
</comment>
<feature type="binding site" evidence="7">
    <location>
        <position position="106"/>
    </location>
    <ligand>
        <name>Zn(2+)</name>
        <dbReference type="ChEBI" id="CHEBI:29105"/>
    </ligand>
</feature>
<keyword evidence="7" id="KW-0479">Metal-binding</keyword>
<evidence type="ECO:0000256" key="2">
    <source>
        <dbReference type="ARBA" id="ARBA00012925"/>
    </source>
</evidence>
<feature type="binding site" evidence="7">
    <location>
        <position position="109"/>
    </location>
    <ligand>
        <name>Zn(2+)</name>
        <dbReference type="ChEBI" id="CHEBI:29105"/>
    </ligand>
</feature>
<dbReference type="GO" id="GO:0015976">
    <property type="term" value="P:carbon utilization"/>
    <property type="evidence" value="ECO:0007669"/>
    <property type="project" value="InterPro"/>
</dbReference>
<dbReference type="GO" id="GO:0008270">
    <property type="term" value="F:zinc ion binding"/>
    <property type="evidence" value="ECO:0007669"/>
    <property type="project" value="InterPro"/>
</dbReference>
<evidence type="ECO:0000256" key="5">
    <source>
        <dbReference type="ARBA" id="ARBA00024993"/>
    </source>
</evidence>
<reference evidence="8 9" key="1">
    <citation type="submission" date="2019-09" db="EMBL/GenBank/DDBJ databases">
        <title>Phylogeny of genus Pseudoclavibacter and closely related genus.</title>
        <authorList>
            <person name="Li Y."/>
        </authorList>
    </citation>
    <scope>NUCLEOTIDE SEQUENCE [LARGE SCALE GENOMIC DNA]</scope>
    <source>
        <strain evidence="8 9">KCTC 13959</strain>
    </source>
</reference>
<dbReference type="InterPro" id="IPR001765">
    <property type="entry name" value="Carbonic_anhydrase"/>
</dbReference>
<keyword evidence="9" id="KW-1185">Reference proteome</keyword>
<dbReference type="PANTHER" id="PTHR11002">
    <property type="entry name" value="CARBONIC ANHYDRASE"/>
    <property type="match status" value="1"/>
</dbReference>